<keyword evidence="1" id="KW-0472">Membrane</keyword>
<feature type="transmembrane region" description="Helical" evidence="1">
    <location>
        <begin position="20"/>
        <end position="40"/>
    </location>
</feature>
<reference evidence="2 3" key="1">
    <citation type="submission" date="2016-11" db="EMBL/GenBank/DDBJ databases">
        <title>Trade-off between light-utilization and light-protection in marine flavobacteria.</title>
        <authorList>
            <person name="Kumagai Y."/>
        </authorList>
    </citation>
    <scope>NUCLEOTIDE SEQUENCE [LARGE SCALE GENOMIC DNA]</scope>
    <source>
        <strain evidence="2 3">JCM 17109</strain>
    </source>
</reference>
<dbReference type="RefSeq" id="WP_242446517.1">
    <property type="nucleotide sequence ID" value="NZ_MQUC01000003.1"/>
</dbReference>
<evidence type="ECO:0008006" key="4">
    <source>
        <dbReference type="Google" id="ProtNLM"/>
    </source>
</evidence>
<organism evidence="2 3">
    <name type="scientific">Nonlabens agnitus</name>
    <dbReference type="NCBI Taxonomy" id="870484"/>
    <lineage>
        <taxon>Bacteria</taxon>
        <taxon>Pseudomonadati</taxon>
        <taxon>Bacteroidota</taxon>
        <taxon>Flavobacteriia</taxon>
        <taxon>Flavobacteriales</taxon>
        <taxon>Flavobacteriaceae</taxon>
        <taxon>Nonlabens</taxon>
    </lineage>
</organism>
<evidence type="ECO:0000313" key="2">
    <source>
        <dbReference type="EMBL" id="PRP67575.1"/>
    </source>
</evidence>
<accession>A0A2S9WVT5</accession>
<keyword evidence="1" id="KW-1133">Transmembrane helix</keyword>
<comment type="caution">
    <text evidence="2">The sequence shown here is derived from an EMBL/GenBank/DDBJ whole genome shotgun (WGS) entry which is preliminary data.</text>
</comment>
<gene>
    <name evidence="2" type="ORF">BST86_10970</name>
</gene>
<sequence length="62" mass="7261">MNVLLQHFMLLVRFRESELQIYLQYGIVILLLIAAVVWLFRKKLFPSRYNSNNCGDGDCGCH</sequence>
<keyword evidence="3" id="KW-1185">Reference proteome</keyword>
<keyword evidence="1" id="KW-0812">Transmembrane</keyword>
<dbReference type="AlphaFoldDB" id="A0A2S9WVT5"/>
<protein>
    <recommendedName>
        <fullName evidence="4">FeoB-associated Cys-rich membrane protein</fullName>
    </recommendedName>
</protein>
<dbReference type="Proteomes" id="UP000239532">
    <property type="component" value="Unassembled WGS sequence"/>
</dbReference>
<evidence type="ECO:0000313" key="3">
    <source>
        <dbReference type="Proteomes" id="UP000239532"/>
    </source>
</evidence>
<name>A0A2S9WVT5_9FLAO</name>
<proteinExistence type="predicted"/>
<evidence type="ECO:0000256" key="1">
    <source>
        <dbReference type="SAM" id="Phobius"/>
    </source>
</evidence>
<dbReference type="EMBL" id="MQUC01000003">
    <property type="protein sequence ID" value="PRP67575.1"/>
    <property type="molecule type" value="Genomic_DNA"/>
</dbReference>